<dbReference type="InterPro" id="IPR035971">
    <property type="entry name" value="CBD_sf"/>
</dbReference>
<keyword evidence="6" id="KW-0732">Signal</keyword>
<comment type="caution">
    <text evidence="11">Lacks conserved residue(s) required for the propagation of feature annotation.</text>
</comment>
<dbReference type="SMART" id="SM00236">
    <property type="entry name" value="fCBD"/>
    <property type="match status" value="1"/>
</dbReference>
<dbReference type="InterPro" id="IPR013320">
    <property type="entry name" value="ConA-like_dom_sf"/>
</dbReference>
<comment type="pathway">
    <text evidence="2">Glycan degradation; xylan degradation.</text>
</comment>
<dbReference type="PANTHER" id="PTHR46828">
    <property type="entry name" value="ENDO-1,4-BETA-XYLANASE A-RELATED"/>
    <property type="match status" value="1"/>
</dbReference>
<dbReference type="PROSITE" id="PS00777">
    <property type="entry name" value="GH11_2"/>
    <property type="match status" value="1"/>
</dbReference>
<feature type="compositionally biased region" description="Gly residues" evidence="12">
    <location>
        <begin position="43"/>
        <end position="56"/>
    </location>
</feature>
<dbReference type="AlphaFoldDB" id="A0AB34KXW2"/>
<evidence type="ECO:0000256" key="2">
    <source>
        <dbReference type="ARBA" id="ARBA00004851"/>
    </source>
</evidence>
<dbReference type="GO" id="GO:0005576">
    <property type="term" value="C:extracellular region"/>
    <property type="evidence" value="ECO:0007669"/>
    <property type="project" value="InterPro"/>
</dbReference>
<keyword evidence="9" id="KW-0326">Glycosidase</keyword>
<dbReference type="SUPFAM" id="SSF57180">
    <property type="entry name" value="Cellulose-binding domain"/>
    <property type="match status" value="1"/>
</dbReference>
<dbReference type="Pfam" id="PF00457">
    <property type="entry name" value="Glyco_hydro_11"/>
    <property type="match status" value="1"/>
</dbReference>
<protein>
    <recommendedName>
        <fullName evidence="4">endo-1,4-beta-xylanase</fullName>
        <ecNumber evidence="4">3.2.1.8</ecNumber>
    </recommendedName>
</protein>
<reference evidence="15 16" key="1">
    <citation type="journal article" date="2020" name="Microbiol. Resour. Announc.">
        <title>Draft Genome Sequence of a Cladosporium Species Isolated from the Mesophotic Ascidian Didemnum maculosum.</title>
        <authorList>
            <person name="Gioti A."/>
            <person name="Siaperas R."/>
            <person name="Nikolaivits E."/>
            <person name="Le Goff G."/>
            <person name="Ouazzani J."/>
            <person name="Kotoulas G."/>
            <person name="Topakas E."/>
        </authorList>
    </citation>
    <scope>NUCLEOTIDE SEQUENCE [LARGE SCALE GENOMIC DNA]</scope>
    <source>
        <strain evidence="15 16">TM138-S3</strain>
    </source>
</reference>
<feature type="compositionally biased region" description="Low complexity" evidence="12">
    <location>
        <begin position="57"/>
        <end position="68"/>
    </location>
</feature>
<comment type="similarity">
    <text evidence="3 11">Belongs to the glycosyl hydrolase 11 (cellulase G) family.</text>
</comment>
<dbReference type="RefSeq" id="XP_069232994.1">
    <property type="nucleotide sequence ID" value="XM_069369877.1"/>
</dbReference>
<name>A0AB34KXW2_9PEZI</name>
<feature type="domain" description="GH11" evidence="14">
    <location>
        <begin position="1"/>
        <end position="39"/>
    </location>
</feature>
<evidence type="ECO:0000256" key="12">
    <source>
        <dbReference type="SAM" id="MobiDB-lite"/>
    </source>
</evidence>
<organism evidence="15 16">
    <name type="scientific">Cladosporium halotolerans</name>
    <dbReference type="NCBI Taxonomy" id="1052096"/>
    <lineage>
        <taxon>Eukaryota</taxon>
        <taxon>Fungi</taxon>
        <taxon>Dikarya</taxon>
        <taxon>Ascomycota</taxon>
        <taxon>Pezizomycotina</taxon>
        <taxon>Dothideomycetes</taxon>
        <taxon>Dothideomycetidae</taxon>
        <taxon>Cladosporiales</taxon>
        <taxon>Cladosporiaceae</taxon>
        <taxon>Cladosporium</taxon>
    </lineage>
</organism>
<dbReference type="InterPro" id="IPR033123">
    <property type="entry name" value="GH11_dom"/>
</dbReference>
<dbReference type="Proteomes" id="UP000803884">
    <property type="component" value="Unassembled WGS sequence"/>
</dbReference>
<dbReference type="InterPro" id="IPR013319">
    <property type="entry name" value="GH11/12"/>
</dbReference>
<dbReference type="PANTHER" id="PTHR46828:SF3">
    <property type="entry name" value="ENDO-1,4-BETA-XYLANASE"/>
    <property type="match status" value="1"/>
</dbReference>
<dbReference type="Pfam" id="PF00734">
    <property type="entry name" value="CBM_1"/>
    <property type="match status" value="1"/>
</dbReference>
<evidence type="ECO:0000256" key="8">
    <source>
        <dbReference type="ARBA" id="ARBA00023277"/>
    </source>
</evidence>
<dbReference type="GO" id="GO:0045493">
    <property type="term" value="P:xylan catabolic process"/>
    <property type="evidence" value="ECO:0007669"/>
    <property type="project" value="UniProtKB-KW"/>
</dbReference>
<evidence type="ECO:0000256" key="9">
    <source>
        <dbReference type="ARBA" id="ARBA00023295"/>
    </source>
</evidence>
<evidence type="ECO:0000256" key="7">
    <source>
        <dbReference type="ARBA" id="ARBA00022801"/>
    </source>
</evidence>
<dbReference type="PROSITE" id="PS51761">
    <property type="entry name" value="GH11_3"/>
    <property type="match status" value="1"/>
</dbReference>
<dbReference type="PROSITE" id="PS00562">
    <property type="entry name" value="CBM1_1"/>
    <property type="match status" value="1"/>
</dbReference>
<evidence type="ECO:0000256" key="5">
    <source>
        <dbReference type="ARBA" id="ARBA00022651"/>
    </source>
</evidence>
<dbReference type="InterPro" id="IPR000254">
    <property type="entry name" value="CBD"/>
</dbReference>
<proteinExistence type="inferred from homology"/>
<evidence type="ECO:0000259" key="14">
    <source>
        <dbReference type="PROSITE" id="PS51761"/>
    </source>
</evidence>
<dbReference type="GO" id="GO:0031176">
    <property type="term" value="F:endo-1,4-beta-xylanase activity"/>
    <property type="evidence" value="ECO:0007669"/>
    <property type="project" value="UniProtKB-EC"/>
</dbReference>
<dbReference type="GeneID" id="96002715"/>
<sequence>MANHFAAWTAAGMRLGSHDYQIVATEGYFSAGSADITVSEGSSSGGGNGGGSGGGSTTTTTSARPTSTGGSGTCSAKWGQCGGQGWSGPTCCQSGSTCQAQHAYYSQCL</sequence>
<evidence type="ECO:0000256" key="3">
    <source>
        <dbReference type="ARBA" id="ARBA00007792"/>
    </source>
</evidence>
<dbReference type="PROSITE" id="PS51164">
    <property type="entry name" value="CBM1_2"/>
    <property type="match status" value="1"/>
</dbReference>
<keyword evidence="5" id="KW-0858">Xylan degradation</keyword>
<keyword evidence="8" id="KW-0119">Carbohydrate metabolism</keyword>
<dbReference type="SUPFAM" id="SSF49899">
    <property type="entry name" value="Concanavalin A-like lectins/glucanases"/>
    <property type="match status" value="1"/>
</dbReference>
<accession>A0AB34KXW2</accession>
<evidence type="ECO:0000256" key="6">
    <source>
        <dbReference type="ARBA" id="ARBA00022729"/>
    </source>
</evidence>
<keyword evidence="16" id="KW-1185">Reference proteome</keyword>
<evidence type="ECO:0000259" key="13">
    <source>
        <dbReference type="PROSITE" id="PS51164"/>
    </source>
</evidence>
<dbReference type="Gene3D" id="2.60.120.180">
    <property type="match status" value="1"/>
</dbReference>
<evidence type="ECO:0000313" key="15">
    <source>
        <dbReference type="EMBL" id="KAL1589889.1"/>
    </source>
</evidence>
<feature type="region of interest" description="Disordered" evidence="12">
    <location>
        <begin position="39"/>
        <end position="75"/>
    </location>
</feature>
<keyword evidence="10" id="KW-0624">Polysaccharide degradation</keyword>
<evidence type="ECO:0000256" key="4">
    <source>
        <dbReference type="ARBA" id="ARBA00012590"/>
    </source>
</evidence>
<comment type="catalytic activity">
    <reaction evidence="1">
        <text>Endohydrolysis of (1-&gt;4)-beta-D-xylosidic linkages in xylans.</text>
        <dbReference type="EC" id="3.2.1.8"/>
    </reaction>
</comment>
<evidence type="ECO:0000313" key="16">
    <source>
        <dbReference type="Proteomes" id="UP000803884"/>
    </source>
</evidence>
<feature type="domain" description="CBM1" evidence="13">
    <location>
        <begin position="73"/>
        <end position="109"/>
    </location>
</feature>
<dbReference type="EC" id="3.2.1.8" evidence="4"/>
<dbReference type="InterPro" id="IPR001137">
    <property type="entry name" value="Glyco_hydro_11"/>
</dbReference>
<dbReference type="InterPro" id="IPR033119">
    <property type="entry name" value="GH11_AS_2"/>
</dbReference>
<dbReference type="EMBL" id="JAAQHG020000003">
    <property type="protein sequence ID" value="KAL1589889.1"/>
    <property type="molecule type" value="Genomic_DNA"/>
</dbReference>
<keyword evidence="7" id="KW-0378">Hydrolase</keyword>
<gene>
    <name evidence="15" type="ORF">WHR41_01271</name>
</gene>
<comment type="caution">
    <text evidence="15">The sequence shown here is derived from an EMBL/GenBank/DDBJ whole genome shotgun (WGS) entry which is preliminary data.</text>
</comment>
<evidence type="ECO:0000256" key="10">
    <source>
        <dbReference type="ARBA" id="ARBA00023326"/>
    </source>
</evidence>
<dbReference type="GO" id="GO:0030248">
    <property type="term" value="F:cellulose binding"/>
    <property type="evidence" value="ECO:0007669"/>
    <property type="project" value="InterPro"/>
</dbReference>
<evidence type="ECO:0000256" key="1">
    <source>
        <dbReference type="ARBA" id="ARBA00000681"/>
    </source>
</evidence>
<evidence type="ECO:0000256" key="11">
    <source>
        <dbReference type="PROSITE-ProRule" id="PRU01097"/>
    </source>
</evidence>